<sequence length="181" mass="19994">MRVSITQWVQQELKRFIKEGDLCIDATVGTGRDTEYLCGLTSRVIGFDIQEEALAAAKKRLNLKGYDPLLVRESHENMDQYAQKGTVQAILFNLGYLPGGDHSIATRPDSTVKAIFAGLDLLKTGGVMSICIYSGGDTGFEEKDSVLAVLKQLDDSNYLVVKQDFYNKANHPPLPVLILKL</sequence>
<dbReference type="InterPro" id="IPR029063">
    <property type="entry name" value="SAM-dependent_MTases_sf"/>
</dbReference>
<dbReference type="Proteomes" id="UP000298653">
    <property type="component" value="Chromosome"/>
</dbReference>
<protein>
    <submittedName>
        <fullName evidence="1">SAM-dependent methyltransferase, MraW methylase family</fullName>
        <ecNumber evidence="1">2.1.1.-</ecNumber>
    </submittedName>
</protein>
<organism evidence="1 2">
    <name type="scientific">Anaerostipes rhamnosivorans</name>
    <dbReference type="NCBI Taxonomy" id="1229621"/>
    <lineage>
        <taxon>Bacteria</taxon>
        <taxon>Bacillati</taxon>
        <taxon>Bacillota</taxon>
        <taxon>Clostridia</taxon>
        <taxon>Lachnospirales</taxon>
        <taxon>Lachnospiraceae</taxon>
        <taxon>Anaerostipes</taxon>
    </lineage>
</organism>
<accession>A0A4P8IE67</accession>
<evidence type="ECO:0000313" key="1">
    <source>
        <dbReference type="EMBL" id="QCP35656.1"/>
    </source>
</evidence>
<dbReference type="Gene3D" id="3.40.50.150">
    <property type="entry name" value="Vaccinia Virus protein VP39"/>
    <property type="match status" value="1"/>
</dbReference>
<dbReference type="GO" id="GO:0008168">
    <property type="term" value="F:methyltransferase activity"/>
    <property type="evidence" value="ECO:0007669"/>
    <property type="project" value="UniProtKB-KW"/>
</dbReference>
<dbReference type="KEGG" id="arf:AR1Y2_2202"/>
<dbReference type="AlphaFoldDB" id="A0A4P8IE67"/>
<proteinExistence type="predicted"/>
<dbReference type="PANTHER" id="PTHR35276:SF1">
    <property type="entry name" value="TRNA (MNM(5)S(2)U34)-METHYLTRANSFERASE, CHLOROPLASTIC"/>
    <property type="match status" value="1"/>
</dbReference>
<dbReference type="RefSeq" id="WP_137328988.1">
    <property type="nucleotide sequence ID" value="NZ_CP040058.1"/>
</dbReference>
<dbReference type="PANTHER" id="PTHR35276">
    <property type="entry name" value="S-ADENOSYL-L-METHIONINE-DEPENDENT METHYLTRANSFERASES SUPERFAMILY PROTEIN"/>
    <property type="match status" value="1"/>
</dbReference>
<dbReference type="CDD" id="cd02440">
    <property type="entry name" value="AdoMet_MTases"/>
    <property type="match status" value="1"/>
</dbReference>
<name>A0A4P8IE67_9FIRM</name>
<gene>
    <name evidence="1" type="ORF">AR1Y2_2202</name>
</gene>
<dbReference type="OrthoDB" id="9792989at2"/>
<keyword evidence="1" id="KW-0489">Methyltransferase</keyword>
<dbReference type="Pfam" id="PF06962">
    <property type="entry name" value="rRNA_methylase"/>
    <property type="match status" value="1"/>
</dbReference>
<evidence type="ECO:0000313" key="2">
    <source>
        <dbReference type="Proteomes" id="UP000298653"/>
    </source>
</evidence>
<dbReference type="EC" id="2.1.1.-" evidence="1"/>
<dbReference type="EMBL" id="CP040058">
    <property type="protein sequence ID" value="QCP35656.1"/>
    <property type="molecule type" value="Genomic_DNA"/>
</dbReference>
<dbReference type="SUPFAM" id="SSF53335">
    <property type="entry name" value="S-adenosyl-L-methionine-dependent methyltransferases"/>
    <property type="match status" value="1"/>
</dbReference>
<reference evidence="1 2" key="1">
    <citation type="submission" date="2019-05" db="EMBL/GenBank/DDBJ databases">
        <title>Complete genome sequencing of Anaerostipes rhamnosivorans.</title>
        <authorList>
            <person name="Bui T.P.N."/>
            <person name="de Vos W.M."/>
        </authorList>
    </citation>
    <scope>NUCLEOTIDE SEQUENCE [LARGE SCALE GENOMIC DNA]</scope>
    <source>
        <strain evidence="1 2">1y2</strain>
    </source>
</reference>
<keyword evidence="2" id="KW-1185">Reference proteome</keyword>
<dbReference type="GO" id="GO:0032259">
    <property type="term" value="P:methylation"/>
    <property type="evidence" value="ECO:0007669"/>
    <property type="project" value="UniProtKB-KW"/>
</dbReference>
<keyword evidence="1" id="KW-0808">Transferase</keyword>
<dbReference type="InterPro" id="IPR010719">
    <property type="entry name" value="MnmM_MeTrfase"/>
</dbReference>